<gene>
    <name evidence="1" type="ORF">E6P75_04230</name>
</gene>
<organism evidence="1">
    <name type="scientific">Faucicola osloensis</name>
    <name type="common">Moraxella osloensis</name>
    <dbReference type="NCBI Taxonomy" id="34062"/>
    <lineage>
        <taxon>Bacteria</taxon>
        <taxon>Pseudomonadati</taxon>
        <taxon>Pseudomonadota</taxon>
        <taxon>Gammaproteobacteria</taxon>
        <taxon>Moraxellales</taxon>
        <taxon>Moraxellaceae</taxon>
        <taxon>Faucicola</taxon>
    </lineage>
</organism>
<protein>
    <submittedName>
        <fullName evidence="1">Uncharacterized protein</fullName>
    </submittedName>
</protein>
<dbReference type="EMBL" id="SSCJ01000002">
    <property type="protein sequence ID" value="MDI4509422.1"/>
    <property type="molecule type" value="Genomic_DNA"/>
</dbReference>
<dbReference type="AlphaFoldDB" id="A0AAW6TF07"/>
<proteinExistence type="predicted"/>
<evidence type="ECO:0000313" key="1">
    <source>
        <dbReference type="EMBL" id="MDI4509422.1"/>
    </source>
</evidence>
<accession>A0AAW6TF07</accession>
<sequence length="414" mass="46669">MSDASTIPIDQYRQTLAESVHFSNKTINSNIEKGGIRLAKSQALDLPYISARTLLADDITIPTDYQANAGKIPTMFKIIKAAMLDENLDEFEDDLKNIANILKQDIVTIFDNPYQSKLKHINIRMRQLLLPKEESYLSISPISAVGVNYWLASEIERIKEVRQSDDKFHNITTAVFGIGGSNIQNVGSPIFIRTLQRPIYLTAPTADDTIRQAFSLYYKGLDYYIPNKLPKDKLVQPALLAWADLVNQGIATTEQDLNNQDWKNKGIEATSTNMDSREAEQQFLTHILRIVLAQGREAKNSLEQVADRLPNITKISDETYDENPGEMVSKERVALTPLQHPSVDLAIQGLIDPKLRDEGWMTAFAEDLAKNIVRQSYEVEGQSNPVTFVLEDSTIPFLARRIRGLLYDLQELAS</sequence>
<name>A0AAW6TF07_FAUOS</name>
<comment type="caution">
    <text evidence="1">The sequence shown here is derived from an EMBL/GenBank/DDBJ whole genome shotgun (WGS) entry which is preliminary data.</text>
</comment>
<reference evidence="1" key="1">
    <citation type="submission" date="2019-04" db="EMBL/GenBank/DDBJ databases">
        <title>Moraxella osloensis CCUG 73412, isolated from corneal scrapings as causative agent of keratitis.</title>
        <authorList>
            <person name="Connolly G."/>
            <person name="Jaen-Luchoro D."/>
            <person name="Pinyeiro-Iglesias B."/>
            <person name="Curry A."/>
            <person name="Knowles S."/>
            <person name="Moore E.R.B."/>
        </authorList>
    </citation>
    <scope>NUCLEOTIDE SEQUENCE</scope>
    <source>
        <strain evidence="1">CCUG 73412</strain>
    </source>
</reference>